<proteinExistence type="predicted"/>
<dbReference type="AlphaFoldDB" id="A0A0A9ETH8"/>
<protein>
    <submittedName>
        <fullName evidence="1">Uncharacterized protein</fullName>
    </submittedName>
</protein>
<name>A0A0A9ETH8_ARUDO</name>
<reference evidence="1" key="2">
    <citation type="journal article" date="2015" name="Data Brief">
        <title>Shoot transcriptome of the giant reed, Arundo donax.</title>
        <authorList>
            <person name="Barrero R.A."/>
            <person name="Guerrero F.D."/>
            <person name="Moolhuijzen P."/>
            <person name="Goolsby J.A."/>
            <person name="Tidwell J."/>
            <person name="Bellgard S.E."/>
            <person name="Bellgard M.I."/>
        </authorList>
    </citation>
    <scope>NUCLEOTIDE SEQUENCE</scope>
    <source>
        <tissue evidence="1">Shoot tissue taken approximately 20 cm above the soil surface</tissue>
    </source>
</reference>
<evidence type="ECO:0000313" key="1">
    <source>
        <dbReference type="EMBL" id="JAE01156.1"/>
    </source>
</evidence>
<organism evidence="1">
    <name type="scientific">Arundo donax</name>
    <name type="common">Giant reed</name>
    <name type="synonym">Donax arundinaceus</name>
    <dbReference type="NCBI Taxonomy" id="35708"/>
    <lineage>
        <taxon>Eukaryota</taxon>
        <taxon>Viridiplantae</taxon>
        <taxon>Streptophyta</taxon>
        <taxon>Embryophyta</taxon>
        <taxon>Tracheophyta</taxon>
        <taxon>Spermatophyta</taxon>
        <taxon>Magnoliopsida</taxon>
        <taxon>Liliopsida</taxon>
        <taxon>Poales</taxon>
        <taxon>Poaceae</taxon>
        <taxon>PACMAD clade</taxon>
        <taxon>Arundinoideae</taxon>
        <taxon>Arundineae</taxon>
        <taxon>Arundo</taxon>
    </lineage>
</organism>
<sequence>MLPVYQPQFFSIPRIDLGNKLLTSFFRNKLLTFLMD</sequence>
<dbReference type="EMBL" id="GBRH01196740">
    <property type="protein sequence ID" value="JAE01156.1"/>
    <property type="molecule type" value="Transcribed_RNA"/>
</dbReference>
<accession>A0A0A9ETH8</accession>
<reference evidence="1" key="1">
    <citation type="submission" date="2014-09" db="EMBL/GenBank/DDBJ databases">
        <authorList>
            <person name="Magalhaes I.L.F."/>
            <person name="Oliveira U."/>
            <person name="Santos F.R."/>
            <person name="Vidigal T.H.D.A."/>
            <person name="Brescovit A.D."/>
            <person name="Santos A.J."/>
        </authorList>
    </citation>
    <scope>NUCLEOTIDE SEQUENCE</scope>
    <source>
        <tissue evidence="1">Shoot tissue taken approximately 20 cm above the soil surface</tissue>
    </source>
</reference>